<dbReference type="Proteomes" id="UP001273768">
    <property type="component" value="Unassembled WGS sequence"/>
</dbReference>
<keyword evidence="2" id="KW-1185">Reference proteome</keyword>
<organism evidence="1 2">
    <name type="scientific">Methanoculleus nereidis</name>
    <dbReference type="NCBI Taxonomy" id="2735141"/>
    <lineage>
        <taxon>Archaea</taxon>
        <taxon>Methanobacteriati</taxon>
        <taxon>Methanobacteriota</taxon>
        <taxon>Stenosarchaea group</taxon>
        <taxon>Methanomicrobia</taxon>
        <taxon>Methanomicrobiales</taxon>
        <taxon>Methanomicrobiaceae</taxon>
        <taxon>Methanoculleus</taxon>
    </lineage>
</organism>
<protein>
    <submittedName>
        <fullName evidence="1">Uncharacterized protein</fullName>
    </submittedName>
</protein>
<sequence>MNGKVGVWAVSVLLAMLLVSAVVAVPGAAEQYESADPVVIRECLPAKEEVEKLNEFESPVAILIDELKSKNYTTEDITRELAKQGYGWDPKTGACWKGTPPSSEEMKIIQKIRGSDYSPFDAEVGTRALEQALQMMYVTNNNVYRGINTYMKPSQMIVEQEGTYQHVITTHVGRKPNPSTECWTEVGVARSVPDNVKQRFTYDNDEGGWQFHGETDSSTYRNYIIYVTDTYESSGYLYHIWIDGEWVRSGHLAFRENDVNYANEIWSDESVPAWTDDSGIAVYQDGFLYQGNGAVWWNAEVPTQWFSSPVPCPIRESHSIVGNAWKYFTWI</sequence>
<evidence type="ECO:0000313" key="1">
    <source>
        <dbReference type="EMBL" id="MDV4341929.1"/>
    </source>
</evidence>
<dbReference type="EMBL" id="JABFFQ010000001">
    <property type="protein sequence ID" value="MDV4341929.1"/>
    <property type="molecule type" value="Genomic_DNA"/>
</dbReference>
<dbReference type="RefSeq" id="WP_317295129.1">
    <property type="nucleotide sequence ID" value="NZ_JABFFQ010000001.1"/>
</dbReference>
<comment type="caution">
    <text evidence="1">The sequence shown here is derived from an EMBL/GenBank/DDBJ whole genome shotgun (WGS) entry which is preliminary data.</text>
</comment>
<proteinExistence type="predicted"/>
<gene>
    <name evidence="1" type="ORF">HL657_01785</name>
</gene>
<reference evidence="1 2" key="1">
    <citation type="submission" date="2020-05" db="EMBL/GenBank/DDBJ databases">
        <title>Isolation and characterization of methanoarchaea from a cold seep at offshore SW Taiwan.</title>
        <authorList>
            <person name="Chen Y.-W."/>
            <person name="Chen S.-C."/>
            <person name="Lai M.-C."/>
        </authorList>
    </citation>
    <scope>NUCLEOTIDE SEQUENCE [LARGE SCALE GENOMIC DNA]</scope>
    <source>
        <strain evidence="1 2">YWC-01</strain>
    </source>
</reference>
<accession>A0ABU3YZF1</accession>
<evidence type="ECO:0000313" key="2">
    <source>
        <dbReference type="Proteomes" id="UP001273768"/>
    </source>
</evidence>
<name>A0ABU3YZF1_9EURY</name>